<dbReference type="PROSITE" id="PS51375">
    <property type="entry name" value="PPR"/>
    <property type="match status" value="2"/>
</dbReference>
<gene>
    <name evidence="2" type="ORF">HBR001_LOCUS9257</name>
</gene>
<dbReference type="Pfam" id="PF13812">
    <property type="entry name" value="PPR_3"/>
    <property type="match status" value="1"/>
</dbReference>
<organism evidence="2 3">
    <name type="scientific">Hyaloperonospora brassicae</name>
    <name type="common">Brassica downy mildew</name>
    <name type="synonym">Peronospora brassicae</name>
    <dbReference type="NCBI Taxonomy" id="162125"/>
    <lineage>
        <taxon>Eukaryota</taxon>
        <taxon>Sar</taxon>
        <taxon>Stramenopiles</taxon>
        <taxon>Oomycota</taxon>
        <taxon>Peronosporomycetes</taxon>
        <taxon>Peronosporales</taxon>
        <taxon>Peronosporaceae</taxon>
        <taxon>Hyaloperonospora</taxon>
    </lineage>
</organism>
<comment type="caution">
    <text evidence="2">The sequence shown here is derived from an EMBL/GenBank/DDBJ whole genome shotgun (WGS) entry which is preliminary data.</text>
</comment>
<name>A0AAV0V8D1_HYABA</name>
<evidence type="ECO:0000313" key="2">
    <source>
        <dbReference type="EMBL" id="CAI5742989.1"/>
    </source>
</evidence>
<accession>A0AAV0V8D1</accession>
<proteinExistence type="predicted"/>
<dbReference type="PANTHER" id="PTHR47938">
    <property type="entry name" value="RESPIRATORY COMPLEX I CHAPERONE (CIA84), PUTATIVE (AFU_ORTHOLOGUE AFUA_2G06020)-RELATED"/>
    <property type="match status" value="1"/>
</dbReference>
<feature type="repeat" description="PPR" evidence="1">
    <location>
        <begin position="482"/>
        <end position="516"/>
    </location>
</feature>
<evidence type="ECO:0000313" key="3">
    <source>
        <dbReference type="Proteomes" id="UP001162031"/>
    </source>
</evidence>
<dbReference type="GO" id="GO:0003729">
    <property type="term" value="F:mRNA binding"/>
    <property type="evidence" value="ECO:0007669"/>
    <property type="project" value="TreeGrafter"/>
</dbReference>
<evidence type="ECO:0000256" key="1">
    <source>
        <dbReference type="PROSITE-ProRule" id="PRU00708"/>
    </source>
</evidence>
<keyword evidence="3" id="KW-1185">Reference proteome</keyword>
<dbReference type="Gene3D" id="1.25.40.10">
    <property type="entry name" value="Tetratricopeptide repeat domain"/>
    <property type="match status" value="3"/>
</dbReference>
<dbReference type="AlphaFoldDB" id="A0AAV0V8D1"/>
<feature type="repeat" description="PPR" evidence="1">
    <location>
        <begin position="372"/>
        <end position="406"/>
    </location>
</feature>
<reference evidence="2" key="1">
    <citation type="submission" date="2022-12" db="EMBL/GenBank/DDBJ databases">
        <authorList>
            <person name="Webb A."/>
        </authorList>
    </citation>
    <scope>NUCLEOTIDE SEQUENCE</scope>
    <source>
        <strain evidence="2">Hp1</strain>
    </source>
</reference>
<sequence length="1017" mass="115237">MLPRHQRVPLQLLQQSLRATSARHSSATIFSASSATIYTSHRLPAPSRHLDRFVFPTQQHSKSSTRTLQRRNIAHVHQKPNPPVPVPQDEYDELTTFLAEPDTSGPAVERAREIVTSWMQQYVTSDMPGQDATVMVMVADAMQDPQFVMQVYTRLRDAGVSPSPITLEYSAAACAHLGQWQTAIEIIGFMHESAEITQPSLDIYENAIASCHAAKKWIKAKCLLEEMRIYRLEASPELHITSIRLCIDSLEATATEVLLHAFLRAYEGKLDAEKIREIITDLFHTALDAESLPQALFLRNEMMARQYHVSKELYSRLVHLCATKRQWHKARVLLQQFVDINAPPPTATPSHRYTDDIQCLLEEMQTNNIDVPLAVYNAALRNFGQIALTDDALSVYKSMRNRQVTPDAVSFAALICSCGTKVEQSEDLFRELQRSNCHPTLDVVHAYLLVPSRAKEWEEVRRRYALVRDEGPLYTVLPLESDVRIQSLVAVAYGRVNRSEEMLRIFTSMKVKGLEPNLHVYGEALLAYIRQDQWRHALMLFDHIFQQQTLEMREQRKLETFPTLWDAAVLACEKGDQIERATMLYDTIIEQRVPISMATGERLAAMLTSVPSETLWRSFKLIPSLHRTKTKSHLNPRALNAVLKRAVENNDSNLAEQIVTDGTQEMGILPNSMTFALMLRLYASREDQESFHLWWCKMDGGKVKPTLFVFRALMHQLSNLSHECENVVYLNAIGDFLRKYEPRNSATDSANFKNTKEYVAHLGRTVLDIMEARGIGSDTICLQNYLLLSQDPDHVIRALVLVEDAVSATSKRDESVGQDCVHLTSRLLHTLFTALDNSFPDGQRIRKLMVNIVKDLPNDLSEDAVAAYCAANDGYNALQLLRELLDVRCRLTDEHVLFFLTNCYTCESSSPASEDSRPRSANGMIVDMASLLCASETVTMEAGCLAFLIQHIVDLSKWQQRDGFEVSTQEETHAMKKLLVRAFAHFSIPQVTEFLSKVIARDDLVHVTSIIDELQGV</sequence>
<protein>
    <recommendedName>
        <fullName evidence="4">Pentacotripeptide-repeat region of PRORP domain-containing protein</fullName>
    </recommendedName>
</protein>
<dbReference type="Proteomes" id="UP001162031">
    <property type="component" value="Unassembled WGS sequence"/>
</dbReference>
<dbReference type="InterPro" id="IPR011990">
    <property type="entry name" value="TPR-like_helical_dom_sf"/>
</dbReference>
<dbReference type="InterPro" id="IPR002885">
    <property type="entry name" value="PPR_rpt"/>
</dbReference>
<dbReference type="EMBL" id="CANTFL010001484">
    <property type="protein sequence ID" value="CAI5742989.1"/>
    <property type="molecule type" value="Genomic_DNA"/>
</dbReference>
<dbReference type="NCBIfam" id="TIGR00756">
    <property type="entry name" value="PPR"/>
    <property type="match status" value="1"/>
</dbReference>
<dbReference type="PANTHER" id="PTHR47938:SF35">
    <property type="entry name" value="PENTATRICOPEPTIDE REPEAT-CONTAINING PROTEIN 4, MITOCHONDRIAL-RELATED"/>
    <property type="match status" value="1"/>
</dbReference>
<evidence type="ECO:0008006" key="4">
    <source>
        <dbReference type="Google" id="ProtNLM"/>
    </source>
</evidence>